<proteinExistence type="predicted"/>
<comment type="caution">
    <text evidence="2">The sequence shown here is derived from an EMBL/GenBank/DDBJ whole genome shotgun (WGS) entry which is preliminary data.</text>
</comment>
<gene>
    <name evidence="2" type="ORF">GMARGA_LOCUS25096</name>
</gene>
<dbReference type="EMBL" id="CAJVQB010027396">
    <property type="protein sequence ID" value="CAG8810481.1"/>
    <property type="molecule type" value="Genomic_DNA"/>
</dbReference>
<sequence length="49" mass="5822">YINLTDELERTKKLLEDTQIENNDLKDKIKRTNRLSESSQLENTKLTND</sequence>
<evidence type="ECO:0000256" key="1">
    <source>
        <dbReference type="SAM" id="MobiDB-lite"/>
    </source>
</evidence>
<evidence type="ECO:0000313" key="3">
    <source>
        <dbReference type="Proteomes" id="UP000789901"/>
    </source>
</evidence>
<feature type="compositionally biased region" description="Polar residues" evidence="1">
    <location>
        <begin position="35"/>
        <end position="49"/>
    </location>
</feature>
<accession>A0ABN7W0U8</accession>
<dbReference type="Proteomes" id="UP000789901">
    <property type="component" value="Unassembled WGS sequence"/>
</dbReference>
<reference evidence="2 3" key="1">
    <citation type="submission" date="2021-06" db="EMBL/GenBank/DDBJ databases">
        <authorList>
            <person name="Kallberg Y."/>
            <person name="Tangrot J."/>
            <person name="Rosling A."/>
        </authorList>
    </citation>
    <scope>NUCLEOTIDE SEQUENCE [LARGE SCALE GENOMIC DNA]</scope>
    <source>
        <strain evidence="2 3">120-4 pot B 10/14</strain>
    </source>
</reference>
<feature type="region of interest" description="Disordered" evidence="1">
    <location>
        <begin position="29"/>
        <end position="49"/>
    </location>
</feature>
<keyword evidence="3" id="KW-1185">Reference proteome</keyword>
<organism evidence="2 3">
    <name type="scientific">Gigaspora margarita</name>
    <dbReference type="NCBI Taxonomy" id="4874"/>
    <lineage>
        <taxon>Eukaryota</taxon>
        <taxon>Fungi</taxon>
        <taxon>Fungi incertae sedis</taxon>
        <taxon>Mucoromycota</taxon>
        <taxon>Glomeromycotina</taxon>
        <taxon>Glomeromycetes</taxon>
        <taxon>Diversisporales</taxon>
        <taxon>Gigasporaceae</taxon>
        <taxon>Gigaspora</taxon>
    </lineage>
</organism>
<name>A0ABN7W0U8_GIGMA</name>
<feature type="non-terminal residue" evidence="2">
    <location>
        <position position="1"/>
    </location>
</feature>
<protein>
    <submittedName>
        <fullName evidence="2">16402_t:CDS:1</fullName>
    </submittedName>
</protein>
<evidence type="ECO:0000313" key="2">
    <source>
        <dbReference type="EMBL" id="CAG8810481.1"/>
    </source>
</evidence>